<dbReference type="InterPro" id="IPR037151">
    <property type="entry name" value="AlkB-like_sf"/>
</dbReference>
<dbReference type="Gene3D" id="2.60.120.590">
    <property type="entry name" value="Alpha-ketoglutarate-dependent dioxygenase AlkB-like"/>
    <property type="match status" value="1"/>
</dbReference>
<dbReference type="GeneID" id="96007675"/>
<dbReference type="GO" id="GO:0046872">
    <property type="term" value="F:metal ion binding"/>
    <property type="evidence" value="ECO:0007669"/>
    <property type="project" value="UniProtKB-KW"/>
</dbReference>
<protein>
    <recommendedName>
        <fullName evidence="8">Fe2OG dioxygenase domain-containing protein</fullName>
    </recommendedName>
</protein>
<comment type="subcellular location">
    <subcellularLocation>
        <location evidence="1">Nucleus</location>
    </subcellularLocation>
</comment>
<organism evidence="9 10">
    <name type="scientific">Cladosporium halotolerans</name>
    <dbReference type="NCBI Taxonomy" id="1052096"/>
    <lineage>
        <taxon>Eukaryota</taxon>
        <taxon>Fungi</taxon>
        <taxon>Dikarya</taxon>
        <taxon>Ascomycota</taxon>
        <taxon>Pezizomycotina</taxon>
        <taxon>Dothideomycetes</taxon>
        <taxon>Dothideomycetidae</taxon>
        <taxon>Cladosporiales</taxon>
        <taxon>Cladosporiaceae</taxon>
        <taxon>Cladosporium</taxon>
    </lineage>
</organism>
<evidence type="ECO:0000256" key="3">
    <source>
        <dbReference type="ARBA" id="ARBA00022723"/>
    </source>
</evidence>
<evidence type="ECO:0000256" key="6">
    <source>
        <dbReference type="ARBA" id="ARBA00023004"/>
    </source>
</evidence>
<dbReference type="EMBL" id="JAAQHG020000022">
    <property type="protein sequence ID" value="KAL1584912.1"/>
    <property type="molecule type" value="Genomic_DNA"/>
</dbReference>
<evidence type="ECO:0000313" key="9">
    <source>
        <dbReference type="EMBL" id="KAL1584912.1"/>
    </source>
</evidence>
<keyword evidence="4" id="KW-0223">Dioxygenase</keyword>
<comment type="caution">
    <text evidence="9">The sequence shown here is derived from an EMBL/GenBank/DDBJ whole genome shotgun (WGS) entry which is preliminary data.</text>
</comment>
<comment type="similarity">
    <text evidence="2">Belongs to the alkB family.</text>
</comment>
<dbReference type="RefSeq" id="XP_069228018.1">
    <property type="nucleotide sequence ID" value="XM_069374837.1"/>
</dbReference>
<gene>
    <name evidence="9" type="ORF">WHR41_06232</name>
</gene>
<dbReference type="GO" id="GO:0051213">
    <property type="term" value="F:dioxygenase activity"/>
    <property type="evidence" value="ECO:0007669"/>
    <property type="project" value="UniProtKB-KW"/>
</dbReference>
<dbReference type="Pfam" id="PF13532">
    <property type="entry name" value="2OG-FeII_Oxy_2"/>
    <property type="match status" value="1"/>
</dbReference>
<dbReference type="InterPro" id="IPR032862">
    <property type="entry name" value="ALKBH6"/>
</dbReference>
<evidence type="ECO:0000256" key="4">
    <source>
        <dbReference type="ARBA" id="ARBA00022964"/>
    </source>
</evidence>
<dbReference type="AlphaFoldDB" id="A0AB34KLH3"/>
<dbReference type="InterPro" id="IPR005123">
    <property type="entry name" value="Oxoglu/Fe-dep_dioxygenase_dom"/>
</dbReference>
<evidence type="ECO:0000256" key="2">
    <source>
        <dbReference type="ARBA" id="ARBA00007879"/>
    </source>
</evidence>
<evidence type="ECO:0000259" key="8">
    <source>
        <dbReference type="PROSITE" id="PS51471"/>
    </source>
</evidence>
<reference evidence="9 10" key="1">
    <citation type="journal article" date="2020" name="Microbiol. Resour. Announc.">
        <title>Draft Genome Sequence of a Cladosporium Species Isolated from the Mesophotic Ascidian Didemnum maculosum.</title>
        <authorList>
            <person name="Gioti A."/>
            <person name="Siaperas R."/>
            <person name="Nikolaivits E."/>
            <person name="Le Goff G."/>
            <person name="Ouazzani J."/>
            <person name="Kotoulas G."/>
            <person name="Topakas E."/>
        </authorList>
    </citation>
    <scope>NUCLEOTIDE SEQUENCE [LARGE SCALE GENOMIC DNA]</scope>
    <source>
        <strain evidence="9 10">TM138-S3</strain>
    </source>
</reference>
<keyword evidence="6" id="KW-0408">Iron</keyword>
<sequence length="245" mass="26977">MMDEITPIGLLEQHKIPDLPAAMYYIPNFINEDEEQRILEKIPANRWISLTHRRLQAIPAQLTANNTLVASSKMPPWLTNPVVDRISSSGIYEGAPHGINHCLINEYLPGQGIMPHEDGAAYHPVVATVSLGGSLVLDVTEKRKENDADASDGASEPKRWRILQEPRSLLLTTSSAYTDTLHGIAEVKEDSDLTPETVANWKLLGNAGVIEANGGCNTRTDRISLTYRDVNKVSNVASKLFGKTR</sequence>
<accession>A0AB34KLH3</accession>
<keyword evidence="5" id="KW-0560">Oxidoreductase</keyword>
<dbReference type="GO" id="GO:0005634">
    <property type="term" value="C:nucleus"/>
    <property type="evidence" value="ECO:0007669"/>
    <property type="project" value="UniProtKB-SubCell"/>
</dbReference>
<dbReference type="PANTHER" id="PTHR46030">
    <property type="entry name" value="ALPHA-KETOGLUTARATE-DEPENDENT DIOXYGENASE ALKB HOMOLOG 6"/>
    <property type="match status" value="1"/>
</dbReference>
<evidence type="ECO:0000256" key="1">
    <source>
        <dbReference type="ARBA" id="ARBA00004123"/>
    </source>
</evidence>
<dbReference type="Proteomes" id="UP000803884">
    <property type="component" value="Unassembled WGS sequence"/>
</dbReference>
<dbReference type="SUPFAM" id="SSF51197">
    <property type="entry name" value="Clavaminate synthase-like"/>
    <property type="match status" value="1"/>
</dbReference>
<dbReference type="InterPro" id="IPR027450">
    <property type="entry name" value="AlkB-like"/>
</dbReference>
<evidence type="ECO:0000256" key="5">
    <source>
        <dbReference type="ARBA" id="ARBA00023002"/>
    </source>
</evidence>
<dbReference type="PANTHER" id="PTHR46030:SF1">
    <property type="entry name" value="ALPHA-KETOGLUTARATE-DEPENDENT DIOXYGENASE ALKB HOMOLOG 6"/>
    <property type="match status" value="1"/>
</dbReference>
<evidence type="ECO:0000313" key="10">
    <source>
        <dbReference type="Proteomes" id="UP000803884"/>
    </source>
</evidence>
<evidence type="ECO:0000256" key="7">
    <source>
        <dbReference type="ARBA" id="ARBA00023242"/>
    </source>
</evidence>
<name>A0AB34KLH3_9PEZI</name>
<keyword evidence="10" id="KW-1185">Reference proteome</keyword>
<keyword evidence="3" id="KW-0479">Metal-binding</keyword>
<keyword evidence="7" id="KW-0539">Nucleus</keyword>
<feature type="domain" description="Fe2OG dioxygenase" evidence="8">
    <location>
        <begin position="98"/>
        <end position="231"/>
    </location>
</feature>
<proteinExistence type="inferred from homology"/>
<dbReference type="PROSITE" id="PS51471">
    <property type="entry name" value="FE2OG_OXY"/>
    <property type="match status" value="1"/>
</dbReference>